<dbReference type="AlphaFoldDB" id="A0A9W9ZVK2"/>
<dbReference type="Proteomes" id="UP001163046">
    <property type="component" value="Unassembled WGS sequence"/>
</dbReference>
<evidence type="ECO:0000313" key="1">
    <source>
        <dbReference type="EMBL" id="KAJ7388009.1"/>
    </source>
</evidence>
<name>A0A9W9ZVK2_9CNID</name>
<organism evidence="1 2">
    <name type="scientific">Desmophyllum pertusum</name>
    <dbReference type="NCBI Taxonomy" id="174260"/>
    <lineage>
        <taxon>Eukaryota</taxon>
        <taxon>Metazoa</taxon>
        <taxon>Cnidaria</taxon>
        <taxon>Anthozoa</taxon>
        <taxon>Hexacorallia</taxon>
        <taxon>Scleractinia</taxon>
        <taxon>Caryophylliina</taxon>
        <taxon>Caryophylliidae</taxon>
        <taxon>Desmophyllum</taxon>
    </lineage>
</organism>
<proteinExistence type="predicted"/>
<reference evidence="1" key="1">
    <citation type="submission" date="2023-01" db="EMBL/GenBank/DDBJ databases">
        <title>Genome assembly of the deep-sea coral Lophelia pertusa.</title>
        <authorList>
            <person name="Herrera S."/>
            <person name="Cordes E."/>
        </authorList>
    </citation>
    <scope>NUCLEOTIDE SEQUENCE</scope>
    <source>
        <strain evidence="1">USNM1676648</strain>
        <tissue evidence="1">Polyp</tissue>
    </source>
</reference>
<evidence type="ECO:0000313" key="2">
    <source>
        <dbReference type="Proteomes" id="UP001163046"/>
    </source>
</evidence>
<gene>
    <name evidence="1" type="ORF">OS493_040410</name>
</gene>
<sequence length="159" mass="18281">KRYNYAKLEIQRYALRKEELTISLLKPIDIGKIDKVTVYAMRHSAAHCWLVTWRRLLLMWPSRGDHTVFPSHLLVSSKPGRWKISQRLCIIKALSRSFVSFMMVVVPQPTGNVEEVILNSAVRGEHLIFRLPCLGGRRTGCRICRQGAAYPKQPGEFYG</sequence>
<feature type="non-terminal residue" evidence="1">
    <location>
        <position position="159"/>
    </location>
</feature>
<protein>
    <submittedName>
        <fullName evidence="1">Uncharacterized protein</fullName>
    </submittedName>
</protein>
<accession>A0A9W9ZVK2</accession>
<dbReference type="EMBL" id="MU825764">
    <property type="protein sequence ID" value="KAJ7388009.1"/>
    <property type="molecule type" value="Genomic_DNA"/>
</dbReference>
<keyword evidence="2" id="KW-1185">Reference proteome</keyword>
<comment type="caution">
    <text evidence="1">The sequence shown here is derived from an EMBL/GenBank/DDBJ whole genome shotgun (WGS) entry which is preliminary data.</text>
</comment>